<feature type="signal peptide" evidence="1">
    <location>
        <begin position="1"/>
        <end position="27"/>
    </location>
</feature>
<keyword evidence="3" id="KW-1185">Reference proteome</keyword>
<comment type="caution">
    <text evidence="2">The sequence shown here is derived from an EMBL/GenBank/DDBJ whole genome shotgun (WGS) entry which is preliminary data.</text>
</comment>
<dbReference type="InterPro" id="IPR041662">
    <property type="entry name" value="SusD-like_2"/>
</dbReference>
<dbReference type="RefSeq" id="WP_016197412.1">
    <property type="nucleotide sequence ID" value="NZ_AQPN01000145.1"/>
</dbReference>
<gene>
    <name evidence="2" type="ORF">ADIARSV_4194</name>
</gene>
<accession>R9GLJ3</accession>
<evidence type="ECO:0000313" key="2">
    <source>
        <dbReference type="EMBL" id="EOR92682.1"/>
    </source>
</evidence>
<proteinExistence type="predicted"/>
<dbReference type="AlphaFoldDB" id="R9GLJ3"/>
<protein>
    <submittedName>
        <fullName evidence="2">Uncharacterized protein</fullName>
    </submittedName>
</protein>
<evidence type="ECO:0000256" key="1">
    <source>
        <dbReference type="SAM" id="SignalP"/>
    </source>
</evidence>
<organism evidence="2 3">
    <name type="scientific">Arcticibacter svalbardensis MN12-7</name>
    <dbReference type="NCBI Taxonomy" id="1150600"/>
    <lineage>
        <taxon>Bacteria</taxon>
        <taxon>Pseudomonadati</taxon>
        <taxon>Bacteroidota</taxon>
        <taxon>Sphingobacteriia</taxon>
        <taxon>Sphingobacteriales</taxon>
        <taxon>Sphingobacteriaceae</taxon>
        <taxon>Arcticibacter</taxon>
    </lineage>
</organism>
<dbReference type="OrthoDB" id="9766256at2"/>
<dbReference type="SUPFAM" id="SSF48452">
    <property type="entry name" value="TPR-like"/>
    <property type="match status" value="1"/>
</dbReference>
<keyword evidence="1" id="KW-0732">Signal</keyword>
<dbReference type="Gene3D" id="1.25.40.390">
    <property type="match status" value="1"/>
</dbReference>
<sequence>MKYSKLLLSYILLNGLVLLAGCTKDFADINEDKNAITIITPDLLLPSVIRSSVNTMMGEAWGVGTLVVQQTAKYQFVDDDRYIWGNRDNIWNSFYTNLRDIKKLSELAESSSQPAYEGIALILKSWMFSIITDTYGDAPYSEATAGDQNILKPKYDTQEEIYTGILKDLETANTILSTSASSVGGDLIYQGDVLKWRKLANSLRIRYLMRISAKVDVKLRLQAIVDNPSSSPLFENNADDGDYSYYAEAPNQFPNYTNRIGGFDEFRLSKTFSDVLQAFNDPRLAIFARPTSASVTAGSPVYVGMPNGLSDTEALKYNGGSNNISRIGSFYYENSITPAGLLVAKGYMMAYPELQFLLAEARLKNLITTTTSVQTYYEHGVSGAFTYLNLTMPGDYLTRTGVIYDSSNALKQIITQKWISLFYTGLENWFEWRRTGFPVLVAGPDNQNGGRIPVRYKYPLNEQSQNPANLNEAITRQGPDDINTKVWWDK</sequence>
<dbReference type="PROSITE" id="PS51257">
    <property type="entry name" value="PROKAR_LIPOPROTEIN"/>
    <property type="match status" value="1"/>
</dbReference>
<dbReference type="InterPro" id="IPR011990">
    <property type="entry name" value="TPR-like_helical_dom_sf"/>
</dbReference>
<dbReference type="PATRIC" id="fig|1150600.3.peg.4151"/>
<name>R9GLJ3_9SPHI</name>
<reference evidence="2 3" key="1">
    <citation type="journal article" date="2013" name="Genome Announc.">
        <title>Draft Genome Sequence of Arcticibacter svalbardensis Strain MN12-7T, a Member of the Family Sphingobacteriaceae Isolated from an Arctic Soil Sample.</title>
        <authorList>
            <person name="Shivaji S."/>
            <person name="Ara S."/>
            <person name="Prasad S."/>
            <person name="Manasa B.P."/>
            <person name="Begum Z."/>
            <person name="Singh A."/>
            <person name="Kumar Pinnaka A."/>
        </authorList>
    </citation>
    <scope>NUCLEOTIDE SEQUENCE [LARGE SCALE GENOMIC DNA]</scope>
    <source>
        <strain evidence="2 3">MN12-7</strain>
    </source>
</reference>
<dbReference type="Proteomes" id="UP000014174">
    <property type="component" value="Unassembled WGS sequence"/>
</dbReference>
<dbReference type="EMBL" id="AQPN01000145">
    <property type="protein sequence ID" value="EOR92682.1"/>
    <property type="molecule type" value="Genomic_DNA"/>
</dbReference>
<dbReference type="STRING" id="1150600.ADIARSV_4194"/>
<dbReference type="eggNOG" id="COG0521">
    <property type="taxonomic scope" value="Bacteria"/>
</dbReference>
<feature type="chain" id="PRO_5004471987" evidence="1">
    <location>
        <begin position="28"/>
        <end position="490"/>
    </location>
</feature>
<dbReference type="Pfam" id="PF12771">
    <property type="entry name" value="SusD-like_2"/>
    <property type="match status" value="1"/>
</dbReference>
<evidence type="ECO:0000313" key="3">
    <source>
        <dbReference type="Proteomes" id="UP000014174"/>
    </source>
</evidence>